<evidence type="ECO:0000256" key="1">
    <source>
        <dbReference type="SAM" id="MobiDB-lite"/>
    </source>
</evidence>
<evidence type="ECO:0000313" key="2">
    <source>
        <dbReference type="EMBL" id="KAJ5206025.1"/>
    </source>
</evidence>
<dbReference type="EMBL" id="JAPQKP010000002">
    <property type="protein sequence ID" value="KAJ5206025.1"/>
    <property type="molecule type" value="Genomic_DNA"/>
</dbReference>
<feature type="region of interest" description="Disordered" evidence="1">
    <location>
        <begin position="583"/>
        <end position="604"/>
    </location>
</feature>
<name>A0A9W9MRF2_9EURO</name>
<evidence type="ECO:0000313" key="3">
    <source>
        <dbReference type="Proteomes" id="UP001150879"/>
    </source>
</evidence>
<proteinExistence type="predicted"/>
<gene>
    <name evidence="2" type="ORF">N7472_002473</name>
</gene>
<keyword evidence="3" id="KW-1185">Reference proteome</keyword>
<dbReference type="Proteomes" id="UP001150879">
    <property type="component" value="Unassembled WGS sequence"/>
</dbReference>
<organism evidence="2 3">
    <name type="scientific">Penicillium cf. griseofulvum</name>
    <dbReference type="NCBI Taxonomy" id="2972120"/>
    <lineage>
        <taxon>Eukaryota</taxon>
        <taxon>Fungi</taxon>
        <taxon>Dikarya</taxon>
        <taxon>Ascomycota</taxon>
        <taxon>Pezizomycotina</taxon>
        <taxon>Eurotiomycetes</taxon>
        <taxon>Eurotiomycetidae</taxon>
        <taxon>Eurotiales</taxon>
        <taxon>Aspergillaceae</taxon>
        <taxon>Penicillium</taxon>
    </lineage>
</organism>
<reference evidence="2" key="1">
    <citation type="submission" date="2022-11" db="EMBL/GenBank/DDBJ databases">
        <authorList>
            <person name="Petersen C."/>
        </authorList>
    </citation>
    <scope>NUCLEOTIDE SEQUENCE</scope>
    <source>
        <strain evidence="2">IBT 16849</strain>
    </source>
</reference>
<feature type="compositionally biased region" description="Basic residues" evidence="1">
    <location>
        <begin position="247"/>
        <end position="265"/>
    </location>
</feature>
<reference evidence="2" key="2">
    <citation type="journal article" date="2023" name="IMA Fungus">
        <title>Comparative genomic study of the Penicillium genus elucidates a diverse pangenome and 15 lateral gene transfer events.</title>
        <authorList>
            <person name="Petersen C."/>
            <person name="Sorensen T."/>
            <person name="Nielsen M.R."/>
            <person name="Sondergaard T.E."/>
            <person name="Sorensen J.L."/>
            <person name="Fitzpatrick D.A."/>
            <person name="Frisvad J.C."/>
            <person name="Nielsen K.L."/>
        </authorList>
    </citation>
    <scope>NUCLEOTIDE SEQUENCE</scope>
    <source>
        <strain evidence="2">IBT 16849</strain>
    </source>
</reference>
<accession>A0A9W9MRF2</accession>
<protein>
    <submittedName>
        <fullName evidence="2">Ribonuclease P Rpp40</fullName>
    </submittedName>
</protein>
<feature type="region of interest" description="Disordered" evidence="1">
    <location>
        <begin position="245"/>
        <end position="307"/>
    </location>
</feature>
<comment type="caution">
    <text evidence="2">The sequence shown here is derived from an EMBL/GenBank/DDBJ whole genome shotgun (WGS) entry which is preliminary data.</text>
</comment>
<feature type="compositionally biased region" description="Basic residues" evidence="1">
    <location>
        <begin position="275"/>
        <end position="290"/>
    </location>
</feature>
<sequence>MEEPTQFFLDALAEVTYDEDPSKALLGLDEWKVPESIFHEDGSCMSLWELARANGYRFEGKNDTFAGSIVEEAFVELGVDPVIGPATLDHLELGPGLPTPIVTDEVTTQSTCANQPATVYPLDTLQSLENTDLGPPLAVVQLTPATDAPITQVTTAITQRVPGIIEPAVRVIPTTDAADAPVTNVALGIIDPAVQVAPATDAPVTQVAAAVTQCAPGIIDPAVEVAPVPSDSATSVHKVFTMLQAKSRPHPAKQLPKQKAKRVPKQKQNDELHKIQKKTKAQTTPRKAKGKTTLSSVAPPLPKIAPAPMTPAPAPVARFTTPMTPVAGVTHNTTTYPSQQQLLQIQEHLRRQEQYLRTEWNQLQQQQDHLKQQQPGDEQQLQIHRQQCQLHQQQFKLCHQKINHHKQQVRRYRYYQHRQHQHATQQTQQFQTASTQQAVYPSPTKERMQSVLQGTQQLQTGATQQGQQTTQQMQSVYSTPSKGRMQYVMPQAQQLPAVYPTPPKDRMQSVMQQTQQLQASAAQRVQQPQRMQAVYSTPPKEPMQSVSSLSATSPSKRTFQFMENIVPANFVANPNIHARWGVSPNGDRTYLNGSPPKKARVSPK</sequence>
<dbReference type="AlphaFoldDB" id="A0A9W9MRF2"/>